<accession>A0A1H6JUZ1</accession>
<sequence>MSIFKSALRVLWRHKLYVLIYLVMMTAMGVIISSQANTGGVTEYTAAKPNVAVIDRDGSQISRSIAAYVSGSGTEVQVDDSQRAIQDATAEDAASYILVIPEGYGDDLMSAAADGQDAPALRTVISYQGAAGSLMDIKVKQYLQSLYGYASATGADQEEVARLASDAMSREADVSIVDTGDSSVSEALVQYFMWTEYPLFCSCAVCIAVLMKSLNGDDVRRRLLAAPTTSFSRSLQEFAACVVAGLVAWAFVVIVGLAFYGQALVANAPATAALLSLPSLAYAMVSVGVGFLLGQMGVGEELANALANVGGMVMSFMGGAWIDLSIVGDGILSVAHLAPSFWATQAIDKVLGIETAYTEAGVEMWGCLGIVSLYAIVFVIVAFVVGRARLQRS</sequence>
<evidence type="ECO:0000256" key="5">
    <source>
        <dbReference type="SAM" id="Phobius"/>
    </source>
</evidence>
<dbReference type="EMBL" id="FNWT01000008">
    <property type="protein sequence ID" value="SEH63090.1"/>
    <property type="molecule type" value="Genomic_DNA"/>
</dbReference>
<evidence type="ECO:0000256" key="4">
    <source>
        <dbReference type="ARBA" id="ARBA00023136"/>
    </source>
</evidence>
<organism evidence="7 8">
    <name type="scientific">Parafannyhessea umbonata</name>
    <dbReference type="NCBI Taxonomy" id="604330"/>
    <lineage>
        <taxon>Bacteria</taxon>
        <taxon>Bacillati</taxon>
        <taxon>Actinomycetota</taxon>
        <taxon>Coriobacteriia</taxon>
        <taxon>Coriobacteriales</taxon>
        <taxon>Atopobiaceae</taxon>
        <taxon>Parafannyhessea</taxon>
    </lineage>
</organism>
<evidence type="ECO:0000313" key="8">
    <source>
        <dbReference type="Proteomes" id="UP000199135"/>
    </source>
</evidence>
<reference evidence="7 8" key="1">
    <citation type="submission" date="2016-10" db="EMBL/GenBank/DDBJ databases">
        <authorList>
            <person name="Varghese N."/>
            <person name="Submissions S."/>
        </authorList>
    </citation>
    <scope>NUCLEOTIDE SEQUENCE [LARGE SCALE GENOMIC DNA]</scope>
    <source>
        <strain evidence="7 8">WCP15</strain>
    </source>
</reference>
<evidence type="ECO:0000256" key="3">
    <source>
        <dbReference type="ARBA" id="ARBA00022989"/>
    </source>
</evidence>
<evidence type="ECO:0000259" key="6">
    <source>
        <dbReference type="Pfam" id="PF12698"/>
    </source>
</evidence>
<evidence type="ECO:0000256" key="2">
    <source>
        <dbReference type="ARBA" id="ARBA00022692"/>
    </source>
</evidence>
<gene>
    <name evidence="7" type="ORF">SAMN05216447_10824</name>
</gene>
<feature type="transmembrane region" description="Helical" evidence="5">
    <location>
        <begin position="272"/>
        <end position="293"/>
    </location>
</feature>
<dbReference type="Proteomes" id="UP000199135">
    <property type="component" value="Unassembled WGS sequence"/>
</dbReference>
<comment type="caution">
    <text evidence="7">The sequence shown here is derived from an EMBL/GenBank/DDBJ whole genome shotgun (WGS) entry which is preliminary data.</text>
</comment>
<keyword evidence="4 5" id="KW-0472">Membrane</keyword>
<keyword evidence="8" id="KW-1185">Reference proteome</keyword>
<evidence type="ECO:0000256" key="1">
    <source>
        <dbReference type="ARBA" id="ARBA00004141"/>
    </source>
</evidence>
<keyword evidence="3 5" id="KW-1133">Transmembrane helix</keyword>
<dbReference type="RefSeq" id="WP_078687771.1">
    <property type="nucleotide sequence ID" value="NZ_FNWT01000008.1"/>
</dbReference>
<feature type="transmembrane region" description="Helical" evidence="5">
    <location>
        <begin position="16"/>
        <end position="36"/>
    </location>
</feature>
<evidence type="ECO:0000313" key="7">
    <source>
        <dbReference type="EMBL" id="SEH63090.1"/>
    </source>
</evidence>
<feature type="transmembrane region" description="Helical" evidence="5">
    <location>
        <begin position="235"/>
        <end position="260"/>
    </location>
</feature>
<dbReference type="InterPro" id="IPR013525">
    <property type="entry name" value="ABC2_TM"/>
</dbReference>
<feature type="domain" description="ABC-2 type transporter transmembrane" evidence="6">
    <location>
        <begin position="18"/>
        <end position="383"/>
    </location>
</feature>
<comment type="subcellular location">
    <subcellularLocation>
        <location evidence="1">Membrane</location>
        <topology evidence="1">Multi-pass membrane protein</topology>
    </subcellularLocation>
</comment>
<dbReference type="Pfam" id="PF12698">
    <property type="entry name" value="ABC2_membrane_3"/>
    <property type="match status" value="1"/>
</dbReference>
<feature type="transmembrane region" description="Helical" evidence="5">
    <location>
        <begin position="305"/>
        <end position="322"/>
    </location>
</feature>
<name>A0A1H6JUZ1_9ACTN</name>
<feature type="transmembrane region" description="Helical" evidence="5">
    <location>
        <begin position="362"/>
        <end position="385"/>
    </location>
</feature>
<dbReference type="Gene3D" id="3.40.1710.10">
    <property type="entry name" value="abc type-2 transporter like domain"/>
    <property type="match status" value="1"/>
</dbReference>
<protein>
    <submittedName>
        <fullName evidence="7">ABC-2 type transport system permease protein</fullName>
    </submittedName>
</protein>
<keyword evidence="2 5" id="KW-0812">Transmembrane</keyword>
<proteinExistence type="predicted"/>